<protein>
    <recommendedName>
        <fullName evidence="2">DUF3668 domain-containing protein</fullName>
    </recommendedName>
</protein>
<accession>A0A177AVT4</accession>
<proteinExistence type="predicted"/>
<evidence type="ECO:0000259" key="2">
    <source>
        <dbReference type="Pfam" id="PF12416"/>
    </source>
</evidence>
<dbReference type="PANTHER" id="PTHR21574">
    <property type="entry name" value="CENTROSOMAL PROTEIN OF 120 KDA"/>
    <property type="match status" value="1"/>
</dbReference>
<dbReference type="EMBL" id="LWCA01001027">
    <property type="protein sequence ID" value="OAF66127.1"/>
    <property type="molecule type" value="Genomic_DNA"/>
</dbReference>
<feature type="domain" description="DUF3668" evidence="2">
    <location>
        <begin position="177"/>
        <end position="261"/>
    </location>
</feature>
<dbReference type="Pfam" id="PF12416">
    <property type="entry name" value="DUF3668"/>
    <property type="match status" value="1"/>
</dbReference>
<dbReference type="InterPro" id="IPR022136">
    <property type="entry name" value="DUF3668"/>
</dbReference>
<evidence type="ECO:0000256" key="1">
    <source>
        <dbReference type="SAM" id="Coils"/>
    </source>
</evidence>
<dbReference type="AlphaFoldDB" id="A0A177AVT4"/>
<keyword evidence="1" id="KW-0175">Coiled coil</keyword>
<name>A0A177AVT4_9BILA</name>
<feature type="coiled-coil region" evidence="1">
    <location>
        <begin position="591"/>
        <end position="618"/>
    </location>
</feature>
<keyword evidence="4" id="KW-1185">Reference proteome</keyword>
<dbReference type="Gene3D" id="2.60.40.150">
    <property type="entry name" value="C2 domain"/>
    <property type="match status" value="1"/>
</dbReference>
<dbReference type="InterPro" id="IPR039893">
    <property type="entry name" value="CEP120-like"/>
</dbReference>
<sequence length="880" mass="103120">MKEKYANCLLIVSIREVKNLQIKPGNDLQIECRLNKEILTTDAINPSNETKTVLVEQELAWELKFKDLQRFRIYRSSIRCNFFVANKKNGAKDCIGYVVLEVKNAHKKNEPTWMTLLNSKSNRGKPQCLISLYVEDEIREYKETDTELSLNLNQKEGCFVIEPKFPNVYKNSNLKPSKNKKQFFSFTITVENVLFLYNLIPTNTQIAPLLNGYTLRFTIFDKNVSTLPIFNLFSNNFVPEISKFRLKCRSSDLRQYLINQDVFFTFAGSDIVMGIGKLQFADIIDVYALENIQQSLLIETKLIPPKDNVPHYDKIHNDERAQLKLKINIELQNLENSLEQVPIKTTHKILNQSDDDENQKNVKQSNIEIIEPTIMNSQSLLQNDIVDLAITIHFKNITCSNTYNQVYIKFKDDVIGLNNCVITHPRIDLIPNVLVDFSNSICESSFSIKSNKYPIFFNSHIFNGEMFSLKDGNDDCCHKIGNLQFRLGDFGKNLLGSYQKNTPVISDDETQVATVFIEIEIKKVECDPKLKEIKSGVDEAKNVEKMHILKSNQTVDKKLDRNTTDAIEYKVAFELELWKNEQMKEFKLSYKKKEETLLSKLENEFSDRENQRAILYEKKIKEYTSLEDKLRETLSDLKLVDSNIKQRDKEVISEYEQKYLELDIYKKKIEAQCEHKIRVERLKTSELEELTCKLRYKVEQSESKYTHLETEYNEFRQHLRTDPQHNLKFNVAKLSDEIDCLKNKVACLRKSKKTYKDKYSEAIKEILKYKENENKTQKIKIVKQAMQIEEFRGKIDKANCDKEKYSVQEINKLNQIADLKHDIEFIKNKTVEKEEIENRNNREMKSKLIQERTSLMNTKNYTEKDTLIKQLDDTIKLMSK</sequence>
<reference evidence="3 4" key="1">
    <citation type="submission" date="2016-04" db="EMBL/GenBank/DDBJ databases">
        <title>The genome of Intoshia linei affirms orthonectids as highly simplified spiralians.</title>
        <authorList>
            <person name="Mikhailov K.V."/>
            <person name="Slusarev G.S."/>
            <person name="Nikitin M.A."/>
            <person name="Logacheva M.D."/>
            <person name="Penin A."/>
            <person name="Aleoshin V."/>
            <person name="Panchin Y.V."/>
        </authorList>
    </citation>
    <scope>NUCLEOTIDE SEQUENCE [LARGE SCALE GENOMIC DNA]</scope>
    <source>
        <strain evidence="3">Intl2013</strain>
        <tissue evidence="3">Whole animal</tissue>
    </source>
</reference>
<dbReference type="GO" id="GO:0010564">
    <property type="term" value="P:regulation of cell cycle process"/>
    <property type="evidence" value="ECO:0007669"/>
    <property type="project" value="TreeGrafter"/>
</dbReference>
<organism evidence="3 4">
    <name type="scientific">Intoshia linei</name>
    <dbReference type="NCBI Taxonomy" id="1819745"/>
    <lineage>
        <taxon>Eukaryota</taxon>
        <taxon>Metazoa</taxon>
        <taxon>Spiralia</taxon>
        <taxon>Lophotrochozoa</taxon>
        <taxon>Mesozoa</taxon>
        <taxon>Orthonectida</taxon>
        <taxon>Rhopaluridae</taxon>
        <taxon>Intoshia</taxon>
    </lineage>
</organism>
<dbReference type="InterPro" id="IPR035892">
    <property type="entry name" value="C2_domain_sf"/>
</dbReference>
<feature type="coiled-coil region" evidence="1">
    <location>
        <begin position="698"/>
        <end position="846"/>
    </location>
</feature>
<evidence type="ECO:0000313" key="3">
    <source>
        <dbReference type="EMBL" id="OAF66127.1"/>
    </source>
</evidence>
<evidence type="ECO:0000313" key="4">
    <source>
        <dbReference type="Proteomes" id="UP000078046"/>
    </source>
</evidence>
<dbReference type="Proteomes" id="UP000078046">
    <property type="component" value="Unassembled WGS sequence"/>
</dbReference>
<dbReference type="PANTHER" id="PTHR21574:SF0">
    <property type="entry name" value="CENTROSOMAL PROTEIN OF 120 KDA"/>
    <property type="match status" value="1"/>
</dbReference>
<dbReference type="GO" id="GO:0005815">
    <property type="term" value="C:microtubule organizing center"/>
    <property type="evidence" value="ECO:0007669"/>
    <property type="project" value="TreeGrafter"/>
</dbReference>
<comment type="caution">
    <text evidence="3">The sequence shown here is derived from an EMBL/GenBank/DDBJ whole genome shotgun (WGS) entry which is preliminary data.</text>
</comment>
<dbReference type="OrthoDB" id="332250at2759"/>
<gene>
    <name evidence="3" type="ORF">A3Q56_06140</name>
</gene>